<dbReference type="InterPro" id="IPR034092">
    <property type="entry name" value="PHO1_SPX"/>
</dbReference>
<keyword evidence="4" id="KW-0592">Phosphate transport</keyword>
<dbReference type="PANTHER" id="PTHR48477:SF1">
    <property type="entry name" value="PHOSPHATE TRANSPORTER PHO1"/>
    <property type="match status" value="1"/>
</dbReference>
<dbReference type="STRING" id="51351.M4CJF0"/>
<dbReference type="Proteomes" id="UP000011750">
    <property type="component" value="Chromosome A07"/>
</dbReference>
<evidence type="ECO:0000256" key="2">
    <source>
        <dbReference type="ARBA" id="ARBA00009665"/>
    </source>
</evidence>
<dbReference type="Pfam" id="PF03124">
    <property type="entry name" value="EXS"/>
    <property type="match status" value="1"/>
</dbReference>
<evidence type="ECO:0000256" key="6">
    <source>
        <dbReference type="ARBA" id="ARBA00022989"/>
    </source>
</evidence>
<sequence>MVKFTKQFEGQLVPEWKDAFVDYSQLKKDLKKIHLLTNKVEKKQTETSFIKTIKSSLGKLSIFGNKERESSRAIKVHTKLASSGSNSDVYETELLEKIADDTDAAKEFFVCLDTQLNKVNQFYKTKEKEFLERGECMKKQMEILIELKDAFKQKQATGESTQESKEDDSISCTISCEEDSVRSRTDQMQLQESCLEDLENNGVGALESPRSEEPIKINSEDSKLRTVSGRVFSCQGKNLKIKIPLTNPSRTFSAISYLIKEDLINQSSSKKCGPDGVNKLRISKKKLSHAEKMIKGALTELYKGLNYLKTYRSLNMLAFMNILKKFDKVTGKQILPIYLKVVESSYFNSSDEVIKLSDEVEEWFIKHFAGENRRKAMKYLKPHHRKESHSVTFFIGLFTGCFVALLAGYIIVAHLTGIMFGLLFLHLFLYGCNIFMWRKARINYSFIFELGSKNELKFRDVFLICTASMSVIVGVMFVHLLLLAKGYSLRQVQVIPGLLLLVFFLILICPLNIFYKSSRYRLITVIRNIVFSPLYKVVMLDFFMADQLCSQVPMLRNLEYIACYYITGSYATQDYGYCMRVKYYRDLAYAVSFLPYYWRAMQCARRWFDEGETSHLVNLGKYVSAMLAAGTKVAYEKERSVGWLCLVVAMSSIATIYQLYWDFVKDWGLLQHNSNNPWLRNQLMLRQKYIYYFSMVLNLVLRLAWLQTVLHSSFEHVDYRVTGLFLAALEVIRRGHWNFYRLENEHLNNAGKFRAVKTVPLPFREVDEED</sequence>
<keyword evidence="7 8" id="KW-0472">Membrane</keyword>
<feature type="transmembrane region" description="Helical" evidence="8">
    <location>
        <begin position="418"/>
        <end position="437"/>
    </location>
</feature>
<keyword evidence="6 8" id="KW-1133">Transmembrane helix</keyword>
<dbReference type="FunCoup" id="M4CJF0">
    <property type="interactions" value="2839"/>
</dbReference>
<feature type="transmembrane region" description="Helical" evidence="8">
    <location>
        <begin position="391"/>
        <end position="412"/>
    </location>
</feature>
<dbReference type="OMA" id="ERAINNQ"/>
<evidence type="ECO:0000313" key="11">
    <source>
        <dbReference type="EnsemblPlants" id="Bra004334.1-P"/>
    </source>
</evidence>
<dbReference type="PROSITE" id="PS51380">
    <property type="entry name" value="EXS"/>
    <property type="match status" value="1"/>
</dbReference>
<feature type="domain" description="SPX" evidence="10">
    <location>
        <begin position="2"/>
        <end position="340"/>
    </location>
</feature>
<protein>
    <submittedName>
        <fullName evidence="11">Uncharacterized protein</fullName>
    </submittedName>
</protein>
<feature type="transmembrane region" description="Helical" evidence="8">
    <location>
        <begin position="689"/>
        <end position="710"/>
    </location>
</feature>
<evidence type="ECO:0000256" key="7">
    <source>
        <dbReference type="ARBA" id="ARBA00023136"/>
    </source>
</evidence>
<dbReference type="GO" id="GO:0016036">
    <property type="term" value="P:cellular response to phosphate starvation"/>
    <property type="evidence" value="ECO:0000318"/>
    <property type="project" value="GO_Central"/>
</dbReference>
<name>M4CJF0_BRACM</name>
<evidence type="ECO:0000256" key="4">
    <source>
        <dbReference type="ARBA" id="ARBA00022592"/>
    </source>
</evidence>
<dbReference type="InterPro" id="IPR004331">
    <property type="entry name" value="SPX_dom"/>
</dbReference>
<evidence type="ECO:0000313" key="12">
    <source>
        <dbReference type="Proteomes" id="UP000011750"/>
    </source>
</evidence>
<evidence type="ECO:0000256" key="8">
    <source>
        <dbReference type="SAM" id="Phobius"/>
    </source>
</evidence>
<evidence type="ECO:0000259" key="9">
    <source>
        <dbReference type="PROSITE" id="PS51380"/>
    </source>
</evidence>
<dbReference type="eggNOG" id="KOG1162">
    <property type="taxonomic scope" value="Eukaryota"/>
</dbReference>
<dbReference type="Gramene" id="Bra004334.1">
    <property type="protein sequence ID" value="Bra004334.1-P"/>
    <property type="gene ID" value="Bra004334"/>
</dbReference>
<dbReference type="AlphaFoldDB" id="M4CJF0"/>
<proteinExistence type="inferred from homology"/>
<reference evidence="11 12" key="1">
    <citation type="journal article" date="2011" name="Nat. Genet.">
        <title>The genome of the mesopolyploid crop species Brassica rapa.</title>
        <authorList>
            <consortium name="Brassica rapa Genome Sequencing Project Consortium"/>
            <person name="Wang X."/>
            <person name="Wang H."/>
            <person name="Wang J."/>
            <person name="Sun R."/>
            <person name="Wu J."/>
            <person name="Liu S."/>
            <person name="Bai Y."/>
            <person name="Mun J.H."/>
            <person name="Bancroft I."/>
            <person name="Cheng F."/>
            <person name="Huang S."/>
            <person name="Li X."/>
            <person name="Hua W."/>
            <person name="Wang J."/>
            <person name="Wang X."/>
            <person name="Freeling M."/>
            <person name="Pires J.C."/>
            <person name="Paterson A.H."/>
            <person name="Chalhoub B."/>
            <person name="Wang B."/>
            <person name="Hayward A."/>
            <person name="Sharpe A.G."/>
            <person name="Park B.S."/>
            <person name="Weisshaar B."/>
            <person name="Liu B."/>
            <person name="Li B."/>
            <person name="Liu B."/>
            <person name="Tong C."/>
            <person name="Song C."/>
            <person name="Duran C."/>
            <person name="Peng C."/>
            <person name="Geng C."/>
            <person name="Koh C."/>
            <person name="Lin C."/>
            <person name="Edwards D."/>
            <person name="Mu D."/>
            <person name="Shen D."/>
            <person name="Soumpourou E."/>
            <person name="Li F."/>
            <person name="Fraser F."/>
            <person name="Conant G."/>
            <person name="Lassalle G."/>
            <person name="King G.J."/>
            <person name="Bonnema G."/>
            <person name="Tang H."/>
            <person name="Wang H."/>
            <person name="Belcram H."/>
            <person name="Zhou H."/>
            <person name="Hirakawa H."/>
            <person name="Abe H."/>
            <person name="Guo H."/>
            <person name="Wang H."/>
            <person name="Jin H."/>
            <person name="Parkin I.A."/>
            <person name="Batley J."/>
            <person name="Kim J.S."/>
            <person name="Just J."/>
            <person name="Li J."/>
            <person name="Xu J."/>
            <person name="Deng J."/>
            <person name="Kim J.A."/>
            <person name="Li J."/>
            <person name="Yu J."/>
            <person name="Meng J."/>
            <person name="Wang J."/>
            <person name="Min J."/>
            <person name="Poulain J."/>
            <person name="Wang J."/>
            <person name="Hatakeyama K."/>
            <person name="Wu K."/>
            <person name="Wang L."/>
            <person name="Fang L."/>
            <person name="Trick M."/>
            <person name="Links M.G."/>
            <person name="Zhao M."/>
            <person name="Jin M."/>
            <person name="Ramchiary N."/>
            <person name="Drou N."/>
            <person name="Berkman P.J."/>
            <person name="Cai Q."/>
            <person name="Huang Q."/>
            <person name="Li R."/>
            <person name="Tabata S."/>
            <person name="Cheng S."/>
            <person name="Zhang S."/>
            <person name="Zhang S."/>
            <person name="Huang S."/>
            <person name="Sato S."/>
            <person name="Sun S."/>
            <person name="Kwon S.J."/>
            <person name="Choi S.R."/>
            <person name="Lee T.H."/>
            <person name="Fan W."/>
            <person name="Zhao X."/>
            <person name="Tan X."/>
            <person name="Xu X."/>
            <person name="Wang Y."/>
            <person name="Qiu Y."/>
            <person name="Yin Y."/>
            <person name="Li Y."/>
            <person name="Du Y."/>
            <person name="Liao Y."/>
            <person name="Lim Y."/>
            <person name="Narusaka Y."/>
            <person name="Wang Y."/>
            <person name="Wang Z."/>
            <person name="Li Z."/>
            <person name="Wang Z."/>
            <person name="Xiong Z."/>
            <person name="Zhang Z."/>
        </authorList>
    </citation>
    <scope>NUCLEOTIDE SEQUENCE [LARGE SCALE GENOMIC DNA]</scope>
    <source>
        <strain evidence="11 12">cv. Chiifu-401-42</strain>
    </source>
</reference>
<dbReference type="InterPro" id="IPR052486">
    <property type="entry name" value="PHO1"/>
</dbReference>
<dbReference type="GO" id="GO:0006817">
    <property type="term" value="P:phosphate ion transport"/>
    <property type="evidence" value="ECO:0000318"/>
    <property type="project" value="GO_Central"/>
</dbReference>
<evidence type="ECO:0000259" key="10">
    <source>
        <dbReference type="PROSITE" id="PS51382"/>
    </source>
</evidence>
<accession>M4CJF0</accession>
<reference evidence="11" key="3">
    <citation type="submission" date="2023-03" db="UniProtKB">
        <authorList>
            <consortium name="EnsemblPlants"/>
        </authorList>
    </citation>
    <scope>IDENTIFICATION</scope>
    <source>
        <strain evidence="11">cv. Chiifu-401-42</strain>
    </source>
</reference>
<dbReference type="PANTHER" id="PTHR48477">
    <property type="entry name" value="PHOSPHATE TRANSPORTER PHO1"/>
    <property type="match status" value="1"/>
</dbReference>
<dbReference type="GO" id="GO:0016020">
    <property type="term" value="C:membrane"/>
    <property type="evidence" value="ECO:0007669"/>
    <property type="project" value="InterPro"/>
</dbReference>
<evidence type="ECO:0000256" key="3">
    <source>
        <dbReference type="ARBA" id="ARBA00022448"/>
    </source>
</evidence>
<dbReference type="GO" id="GO:0005315">
    <property type="term" value="F:phosphate transmembrane transporter activity"/>
    <property type="evidence" value="ECO:0000318"/>
    <property type="project" value="GO_Central"/>
</dbReference>
<dbReference type="EnsemblPlants" id="Bra004334.1">
    <property type="protein sequence ID" value="Bra004334.1-P"/>
    <property type="gene ID" value="Bra004334"/>
</dbReference>
<feature type="transmembrane region" description="Helical" evidence="8">
    <location>
        <begin position="494"/>
        <end position="515"/>
    </location>
</feature>
<keyword evidence="3" id="KW-0813">Transport</keyword>
<dbReference type="InParanoid" id="M4CJF0"/>
<dbReference type="PROSITE" id="PS51382">
    <property type="entry name" value="SPX"/>
    <property type="match status" value="1"/>
</dbReference>
<feature type="domain" description="EXS" evidence="9">
    <location>
        <begin position="579"/>
        <end position="770"/>
    </location>
</feature>
<feature type="transmembrane region" description="Helical" evidence="8">
    <location>
        <begin position="458"/>
        <end position="482"/>
    </location>
</feature>
<evidence type="ECO:0000256" key="5">
    <source>
        <dbReference type="ARBA" id="ARBA00022692"/>
    </source>
</evidence>
<dbReference type="Pfam" id="PF03105">
    <property type="entry name" value="SPX"/>
    <property type="match status" value="1"/>
</dbReference>
<organism evidence="11 12">
    <name type="scientific">Brassica campestris</name>
    <name type="common">Field mustard</name>
    <dbReference type="NCBI Taxonomy" id="3711"/>
    <lineage>
        <taxon>Eukaryota</taxon>
        <taxon>Viridiplantae</taxon>
        <taxon>Streptophyta</taxon>
        <taxon>Embryophyta</taxon>
        <taxon>Tracheophyta</taxon>
        <taxon>Spermatophyta</taxon>
        <taxon>Magnoliopsida</taxon>
        <taxon>eudicotyledons</taxon>
        <taxon>Gunneridae</taxon>
        <taxon>Pentapetalae</taxon>
        <taxon>rosids</taxon>
        <taxon>malvids</taxon>
        <taxon>Brassicales</taxon>
        <taxon>Brassicaceae</taxon>
        <taxon>Brassiceae</taxon>
        <taxon>Brassica</taxon>
    </lineage>
</organism>
<keyword evidence="12" id="KW-1185">Reference proteome</keyword>
<comment type="subcellular location">
    <subcellularLocation>
        <location evidence="1">Endomembrane system</location>
        <topology evidence="1">Multi-pass membrane protein</topology>
    </subcellularLocation>
</comment>
<keyword evidence="5 8" id="KW-0812">Transmembrane</keyword>
<dbReference type="InterPro" id="IPR004342">
    <property type="entry name" value="EXS_C"/>
</dbReference>
<reference evidence="11 12" key="2">
    <citation type="journal article" date="2018" name="Hortic Res">
        <title>Improved Brassica rapa reference genome by single-molecule sequencing and chromosome conformation capture technologies.</title>
        <authorList>
            <person name="Zhang L."/>
            <person name="Cai X."/>
            <person name="Wu J."/>
            <person name="Liu M."/>
            <person name="Grob S."/>
            <person name="Cheng F."/>
            <person name="Liang J."/>
            <person name="Cai C."/>
            <person name="Liu Z."/>
            <person name="Liu B."/>
            <person name="Wang F."/>
            <person name="Li S."/>
            <person name="Liu F."/>
            <person name="Li X."/>
            <person name="Cheng L."/>
            <person name="Yang W."/>
            <person name="Li M.H."/>
            <person name="Grossniklaus U."/>
            <person name="Zheng H."/>
            <person name="Wang X."/>
        </authorList>
    </citation>
    <scope>NUCLEOTIDE SEQUENCE [LARGE SCALE GENOMIC DNA]</scope>
    <source>
        <strain evidence="11 12">cv. Chiifu-401-42</strain>
    </source>
</reference>
<dbReference type="HOGENOM" id="CLU_006116_2_0_1"/>
<evidence type="ECO:0000256" key="1">
    <source>
        <dbReference type="ARBA" id="ARBA00004127"/>
    </source>
</evidence>
<dbReference type="GO" id="GO:0000822">
    <property type="term" value="F:inositol hexakisphosphate binding"/>
    <property type="evidence" value="ECO:0000318"/>
    <property type="project" value="GO_Central"/>
</dbReference>
<dbReference type="GO" id="GO:0005802">
    <property type="term" value="C:trans-Golgi network"/>
    <property type="evidence" value="ECO:0000318"/>
    <property type="project" value="GO_Central"/>
</dbReference>
<comment type="similarity">
    <text evidence="2">Belongs to the SYG1 (TC 2.A.94) family.</text>
</comment>
<dbReference type="CDD" id="cd14476">
    <property type="entry name" value="SPX_PHO1_like"/>
    <property type="match status" value="1"/>
</dbReference>
<feature type="transmembrane region" description="Helical" evidence="8">
    <location>
        <begin position="641"/>
        <end position="660"/>
    </location>
</feature>